<sequence>HEHAIEKLRWNERDRPQIPREQRMCRLCRRAIENPPHVLFEYKHSQLVNLREKFMGTIISKLPPYATHYLDAWALFRSLSADTRITELVVKFAYEVLDLLANMR</sequence>
<dbReference type="AlphaFoldDB" id="A0A9W8ZRT5"/>
<dbReference type="EMBL" id="JAOTPV010000094">
    <property type="protein sequence ID" value="KAJ4465076.1"/>
    <property type="molecule type" value="Genomic_DNA"/>
</dbReference>
<keyword evidence="2" id="KW-1185">Reference proteome</keyword>
<protein>
    <submittedName>
        <fullName evidence="1">Uncharacterized protein</fullName>
    </submittedName>
</protein>
<feature type="non-terminal residue" evidence="1">
    <location>
        <position position="1"/>
    </location>
</feature>
<evidence type="ECO:0000313" key="1">
    <source>
        <dbReference type="EMBL" id="KAJ4465076.1"/>
    </source>
</evidence>
<gene>
    <name evidence="1" type="ORF">J3R30DRAFT_3317534</name>
</gene>
<evidence type="ECO:0000313" key="2">
    <source>
        <dbReference type="Proteomes" id="UP001150266"/>
    </source>
</evidence>
<proteinExistence type="predicted"/>
<name>A0A9W8ZRT5_9AGAR</name>
<organism evidence="1 2">
    <name type="scientific">Lentinula aciculospora</name>
    <dbReference type="NCBI Taxonomy" id="153920"/>
    <lineage>
        <taxon>Eukaryota</taxon>
        <taxon>Fungi</taxon>
        <taxon>Dikarya</taxon>
        <taxon>Basidiomycota</taxon>
        <taxon>Agaricomycotina</taxon>
        <taxon>Agaricomycetes</taxon>
        <taxon>Agaricomycetidae</taxon>
        <taxon>Agaricales</taxon>
        <taxon>Marasmiineae</taxon>
        <taxon>Omphalotaceae</taxon>
        <taxon>Lentinula</taxon>
    </lineage>
</organism>
<accession>A0A9W8ZRT5</accession>
<dbReference type="OrthoDB" id="3062066at2759"/>
<dbReference type="Proteomes" id="UP001150266">
    <property type="component" value="Unassembled WGS sequence"/>
</dbReference>
<reference evidence="1" key="1">
    <citation type="submission" date="2022-08" db="EMBL/GenBank/DDBJ databases">
        <title>A Global Phylogenomic Analysis of the Shiitake Genus Lentinula.</title>
        <authorList>
            <consortium name="DOE Joint Genome Institute"/>
            <person name="Sierra-Patev S."/>
            <person name="Min B."/>
            <person name="Naranjo-Ortiz M."/>
            <person name="Looney B."/>
            <person name="Konkel Z."/>
            <person name="Slot J.C."/>
            <person name="Sakamoto Y."/>
            <person name="Steenwyk J.L."/>
            <person name="Rokas A."/>
            <person name="Carro J."/>
            <person name="Camarero S."/>
            <person name="Ferreira P."/>
            <person name="Molpeceres G."/>
            <person name="Ruiz-Duenas F.J."/>
            <person name="Serrano A."/>
            <person name="Henrissat B."/>
            <person name="Drula E."/>
            <person name="Hughes K.W."/>
            <person name="Mata J.L."/>
            <person name="Ishikawa N.K."/>
            <person name="Vargas-Isla R."/>
            <person name="Ushijima S."/>
            <person name="Smith C.A."/>
            <person name="Ahrendt S."/>
            <person name="Andreopoulos W."/>
            <person name="He G."/>
            <person name="Labutti K."/>
            <person name="Lipzen A."/>
            <person name="Ng V."/>
            <person name="Riley R."/>
            <person name="Sandor L."/>
            <person name="Barry K."/>
            <person name="Martinez A.T."/>
            <person name="Xiao Y."/>
            <person name="Gibbons J.G."/>
            <person name="Terashima K."/>
            <person name="Grigoriev I.V."/>
            <person name="Hibbett D.S."/>
        </authorList>
    </citation>
    <scope>NUCLEOTIDE SEQUENCE</scope>
    <source>
        <strain evidence="1">JLM2183</strain>
    </source>
</reference>
<comment type="caution">
    <text evidence="1">The sequence shown here is derived from an EMBL/GenBank/DDBJ whole genome shotgun (WGS) entry which is preliminary data.</text>
</comment>